<dbReference type="InParanoid" id="G3IN96"/>
<organism evidence="1 2">
    <name type="scientific">Cricetulus griseus</name>
    <name type="common">Chinese hamster</name>
    <name type="synonym">Cricetulus barabensis griseus</name>
    <dbReference type="NCBI Taxonomy" id="10029"/>
    <lineage>
        <taxon>Eukaryota</taxon>
        <taxon>Metazoa</taxon>
        <taxon>Chordata</taxon>
        <taxon>Craniata</taxon>
        <taxon>Vertebrata</taxon>
        <taxon>Euteleostomi</taxon>
        <taxon>Mammalia</taxon>
        <taxon>Eutheria</taxon>
        <taxon>Euarchontoglires</taxon>
        <taxon>Glires</taxon>
        <taxon>Rodentia</taxon>
        <taxon>Myomorpha</taxon>
        <taxon>Muroidea</taxon>
        <taxon>Cricetidae</taxon>
        <taxon>Cricetinae</taxon>
        <taxon>Cricetulus</taxon>
    </lineage>
</organism>
<gene>
    <name evidence="1" type="ORF">I79_025408</name>
</gene>
<dbReference type="Proteomes" id="UP000001075">
    <property type="component" value="Unassembled WGS sequence"/>
</dbReference>
<accession>G3IN96</accession>
<evidence type="ECO:0000313" key="1">
    <source>
        <dbReference type="EMBL" id="EGW14878.1"/>
    </source>
</evidence>
<dbReference type="EMBL" id="JH005618">
    <property type="protein sequence ID" value="EGW14878.1"/>
    <property type="molecule type" value="Genomic_DNA"/>
</dbReference>
<sequence>MCFLSFHSCIGFPTLLDNLLTDRPPEIPNTIHLEELSFQGNPLFASLLSHLTYSPPTGLGLLAKTRRIQKYF</sequence>
<evidence type="ECO:0000313" key="2">
    <source>
        <dbReference type="Proteomes" id="UP000001075"/>
    </source>
</evidence>
<dbReference type="STRING" id="10029.G3IN96"/>
<protein>
    <submittedName>
        <fullName evidence="1">Leucine-rich repeat-containing protein 58</fullName>
    </submittedName>
</protein>
<name>G3IN96_CRIGR</name>
<proteinExistence type="predicted"/>
<dbReference type="AlphaFoldDB" id="G3IN96"/>
<reference evidence="2" key="1">
    <citation type="journal article" date="2011" name="Nat. Biotechnol.">
        <title>The genomic sequence of the Chinese hamster ovary (CHO)-K1 cell line.</title>
        <authorList>
            <person name="Xu X."/>
            <person name="Nagarajan H."/>
            <person name="Lewis N.E."/>
            <person name="Pan S."/>
            <person name="Cai Z."/>
            <person name="Liu X."/>
            <person name="Chen W."/>
            <person name="Xie M."/>
            <person name="Wang W."/>
            <person name="Hammond S."/>
            <person name="Andersen M.R."/>
            <person name="Neff N."/>
            <person name="Passarelli B."/>
            <person name="Koh W."/>
            <person name="Fan H.C."/>
            <person name="Wang J."/>
            <person name="Gui Y."/>
            <person name="Lee K.H."/>
            <person name="Betenbaugh M.J."/>
            <person name="Quake S.R."/>
            <person name="Famili I."/>
            <person name="Palsson B.O."/>
            <person name="Wang J."/>
        </authorList>
    </citation>
    <scope>NUCLEOTIDE SEQUENCE [LARGE SCALE GENOMIC DNA]</scope>
    <source>
        <strain evidence="2">CHO K1 cell line</strain>
    </source>
</reference>